<keyword evidence="2" id="KW-1185">Reference proteome</keyword>
<accession>A0A9D4URN6</accession>
<dbReference type="EMBL" id="JABFUD020000012">
    <property type="protein sequence ID" value="KAI5072838.1"/>
    <property type="molecule type" value="Genomic_DNA"/>
</dbReference>
<proteinExistence type="predicted"/>
<name>A0A9D4URN6_ADICA</name>
<sequence>MPDMSQTLCSAPPPCPLLGAGGPDVRTTVSRGFFLALVNTKHNVWTNMCVLSSMWHLVELLPCWHGCYYANSVMTDCLMVAPGAYVQFILYVMSMVFTLQNQPWRFSPTVLLSFLYNSSIWCLDNSEDILDAEILLVDCSCFG</sequence>
<protein>
    <submittedName>
        <fullName evidence="1">Uncharacterized protein</fullName>
    </submittedName>
</protein>
<organism evidence="1 2">
    <name type="scientific">Adiantum capillus-veneris</name>
    <name type="common">Maidenhair fern</name>
    <dbReference type="NCBI Taxonomy" id="13818"/>
    <lineage>
        <taxon>Eukaryota</taxon>
        <taxon>Viridiplantae</taxon>
        <taxon>Streptophyta</taxon>
        <taxon>Embryophyta</taxon>
        <taxon>Tracheophyta</taxon>
        <taxon>Polypodiopsida</taxon>
        <taxon>Polypodiidae</taxon>
        <taxon>Polypodiales</taxon>
        <taxon>Pteridineae</taxon>
        <taxon>Pteridaceae</taxon>
        <taxon>Vittarioideae</taxon>
        <taxon>Adiantum</taxon>
    </lineage>
</organism>
<gene>
    <name evidence="1" type="ORF">GOP47_0012944</name>
</gene>
<feature type="non-terminal residue" evidence="1">
    <location>
        <position position="143"/>
    </location>
</feature>
<reference evidence="1" key="1">
    <citation type="submission" date="2021-01" db="EMBL/GenBank/DDBJ databases">
        <title>Adiantum capillus-veneris genome.</title>
        <authorList>
            <person name="Fang Y."/>
            <person name="Liao Q."/>
        </authorList>
    </citation>
    <scope>NUCLEOTIDE SEQUENCE</scope>
    <source>
        <strain evidence="1">H3</strain>
        <tissue evidence="1">Leaf</tissue>
    </source>
</reference>
<evidence type="ECO:0000313" key="1">
    <source>
        <dbReference type="EMBL" id="KAI5072838.1"/>
    </source>
</evidence>
<evidence type="ECO:0000313" key="2">
    <source>
        <dbReference type="Proteomes" id="UP000886520"/>
    </source>
</evidence>
<dbReference type="Proteomes" id="UP000886520">
    <property type="component" value="Chromosome 12"/>
</dbReference>
<comment type="caution">
    <text evidence="1">The sequence shown here is derived from an EMBL/GenBank/DDBJ whole genome shotgun (WGS) entry which is preliminary data.</text>
</comment>
<dbReference type="AlphaFoldDB" id="A0A9D4URN6"/>